<comment type="caution">
    <text evidence="2">The sequence shown here is derived from an EMBL/GenBank/DDBJ whole genome shotgun (WGS) entry which is preliminary data.</text>
</comment>
<keyword evidence="3" id="KW-1185">Reference proteome</keyword>
<evidence type="ECO:0000313" key="2">
    <source>
        <dbReference type="EMBL" id="GLS22573.1"/>
    </source>
</evidence>
<evidence type="ECO:0000313" key="3">
    <source>
        <dbReference type="Proteomes" id="UP001156882"/>
    </source>
</evidence>
<dbReference type="EMBL" id="BSPC01000063">
    <property type="protein sequence ID" value="GLS22573.1"/>
    <property type="molecule type" value="Genomic_DNA"/>
</dbReference>
<reference evidence="3" key="1">
    <citation type="journal article" date="2019" name="Int. J. Syst. Evol. Microbiol.">
        <title>The Global Catalogue of Microorganisms (GCM) 10K type strain sequencing project: providing services to taxonomists for standard genome sequencing and annotation.</title>
        <authorList>
            <consortium name="The Broad Institute Genomics Platform"/>
            <consortium name="The Broad Institute Genome Sequencing Center for Infectious Disease"/>
            <person name="Wu L."/>
            <person name="Ma J."/>
        </authorList>
    </citation>
    <scope>NUCLEOTIDE SEQUENCE [LARGE SCALE GENOMIC DNA]</scope>
    <source>
        <strain evidence="3">NBRC 101365</strain>
    </source>
</reference>
<protein>
    <submittedName>
        <fullName evidence="2">Uncharacterized protein</fullName>
    </submittedName>
</protein>
<accession>A0ABQ6CQD6</accession>
<proteinExistence type="predicted"/>
<sequence length="101" mass="11459">MFRKLVLAATLALGMGGGVLATQSAEAAVAHPAAPATVIQAIEQGAPAASGVQQAYYHGYYHRGYYHHPYYHRRRVCAVRRVRVRTAYGWRWVSRRTCWWR</sequence>
<evidence type="ECO:0000256" key="1">
    <source>
        <dbReference type="SAM" id="SignalP"/>
    </source>
</evidence>
<name>A0ABQ6CQD6_9HYPH</name>
<dbReference type="RefSeq" id="WP_284315528.1">
    <property type="nucleotide sequence ID" value="NZ_BSPC01000063.1"/>
</dbReference>
<dbReference type="Proteomes" id="UP001156882">
    <property type="component" value="Unassembled WGS sequence"/>
</dbReference>
<feature type="signal peptide" evidence="1">
    <location>
        <begin position="1"/>
        <end position="21"/>
    </location>
</feature>
<gene>
    <name evidence="2" type="ORF">GCM10007874_55910</name>
</gene>
<feature type="chain" id="PRO_5046850682" evidence="1">
    <location>
        <begin position="22"/>
        <end position="101"/>
    </location>
</feature>
<organism evidence="2 3">
    <name type="scientific">Labrys miyagiensis</name>
    <dbReference type="NCBI Taxonomy" id="346912"/>
    <lineage>
        <taxon>Bacteria</taxon>
        <taxon>Pseudomonadati</taxon>
        <taxon>Pseudomonadota</taxon>
        <taxon>Alphaproteobacteria</taxon>
        <taxon>Hyphomicrobiales</taxon>
        <taxon>Xanthobacteraceae</taxon>
        <taxon>Labrys</taxon>
    </lineage>
</organism>
<keyword evidence="1" id="KW-0732">Signal</keyword>